<reference evidence="2 3" key="1">
    <citation type="submission" date="2018-03" db="EMBL/GenBank/DDBJ databases">
        <title>Genomic Encyclopedia of Archaeal and Bacterial Type Strains, Phase II (KMG-II): from individual species to whole genera.</title>
        <authorList>
            <person name="Goeker M."/>
        </authorList>
    </citation>
    <scope>NUCLEOTIDE SEQUENCE [LARGE SCALE GENOMIC DNA]</scope>
    <source>
        <strain evidence="2 3">DSM 43146</strain>
    </source>
</reference>
<dbReference type="Proteomes" id="UP000239415">
    <property type="component" value="Unassembled WGS sequence"/>
</dbReference>
<evidence type="ECO:0000313" key="3">
    <source>
        <dbReference type="Proteomes" id="UP000239415"/>
    </source>
</evidence>
<dbReference type="RefSeq" id="WP_106330969.1">
    <property type="nucleotide sequence ID" value="NZ_BOMO01000163.1"/>
</dbReference>
<dbReference type="EMBL" id="PVMZ01000042">
    <property type="protein sequence ID" value="PRX07408.1"/>
    <property type="molecule type" value="Genomic_DNA"/>
</dbReference>
<organism evidence="2 3">
    <name type="scientific">Actinoplanes italicus</name>
    <dbReference type="NCBI Taxonomy" id="113567"/>
    <lineage>
        <taxon>Bacteria</taxon>
        <taxon>Bacillati</taxon>
        <taxon>Actinomycetota</taxon>
        <taxon>Actinomycetes</taxon>
        <taxon>Micromonosporales</taxon>
        <taxon>Micromonosporaceae</taxon>
        <taxon>Actinoplanes</taxon>
    </lineage>
</organism>
<feature type="region of interest" description="Disordered" evidence="1">
    <location>
        <begin position="236"/>
        <end position="264"/>
    </location>
</feature>
<name>A0A2T0JIK1_9ACTN</name>
<comment type="caution">
    <text evidence="2">The sequence shown here is derived from an EMBL/GenBank/DDBJ whole genome shotgun (WGS) entry which is preliminary data.</text>
</comment>
<dbReference type="OrthoDB" id="10020895at2"/>
<dbReference type="AlphaFoldDB" id="A0A2T0JIK1"/>
<keyword evidence="3" id="KW-1185">Reference proteome</keyword>
<evidence type="ECO:0000313" key="2">
    <source>
        <dbReference type="EMBL" id="PRX07408.1"/>
    </source>
</evidence>
<evidence type="ECO:0000256" key="1">
    <source>
        <dbReference type="SAM" id="MobiDB-lite"/>
    </source>
</evidence>
<proteinExistence type="predicted"/>
<sequence>MTSLTLPVAEHYHAGGSAGPAGENSAECACGVTYAGFDTHREARQMLEQHIKAETKAKPVALLETGDWIDTGSLSQEFEGPAVVRYVETYEEPGYPVPYTLVVFGDNLYGPASHRWPATTTARLLTEAEIEKVREGQRREQLARQFEQLAEFARRTDIPFPDSEQLHFTLDTRAEVEAVAKSLGLEATARWSDGLQVSWPKGRQSYDDGLYVLWHTSEKAPVEPVVEASPEAVAVEHSEKCEGQDSDRPCDLKCPVRDAAEASR</sequence>
<gene>
    <name evidence="2" type="ORF">CLV67_14283</name>
</gene>
<protein>
    <submittedName>
        <fullName evidence="2">Uncharacterized protein</fullName>
    </submittedName>
</protein>
<accession>A0A2T0JIK1</accession>